<dbReference type="AlphaFoldDB" id="A0A6J6GP51"/>
<dbReference type="InterPro" id="IPR006282">
    <property type="entry name" value="Thi_PPkinase"/>
</dbReference>
<protein>
    <submittedName>
        <fullName evidence="6">Unannotated protein</fullName>
    </submittedName>
</protein>
<dbReference type="NCBIfam" id="TIGR01378">
    <property type="entry name" value="thi_PPkinase"/>
    <property type="match status" value="1"/>
</dbReference>
<proteinExistence type="predicted"/>
<dbReference type="InterPro" id="IPR053149">
    <property type="entry name" value="TPK"/>
</dbReference>
<dbReference type="Pfam" id="PF04265">
    <property type="entry name" value="TPK_B1_binding"/>
    <property type="match status" value="1"/>
</dbReference>
<dbReference type="Gene3D" id="3.40.50.10240">
    <property type="entry name" value="Thiamin pyrophosphokinase, catalytic domain"/>
    <property type="match status" value="1"/>
</dbReference>
<dbReference type="SUPFAM" id="SSF63999">
    <property type="entry name" value="Thiamin pyrophosphokinase, catalytic domain"/>
    <property type="match status" value="1"/>
</dbReference>
<dbReference type="GO" id="GO:0005524">
    <property type="term" value="F:ATP binding"/>
    <property type="evidence" value="ECO:0007669"/>
    <property type="project" value="UniProtKB-KW"/>
</dbReference>
<evidence type="ECO:0000313" key="6">
    <source>
        <dbReference type="EMBL" id="CAB4603152.1"/>
    </source>
</evidence>
<evidence type="ECO:0000256" key="1">
    <source>
        <dbReference type="ARBA" id="ARBA00022679"/>
    </source>
</evidence>
<dbReference type="EMBL" id="CAEZUN010000091">
    <property type="protein sequence ID" value="CAB4603152.1"/>
    <property type="molecule type" value="Genomic_DNA"/>
</dbReference>
<name>A0A6J6GP51_9ZZZZ</name>
<dbReference type="Pfam" id="PF04263">
    <property type="entry name" value="TPK_catalytic"/>
    <property type="match status" value="1"/>
</dbReference>
<gene>
    <name evidence="6" type="ORF">UFOPK1826_00813</name>
</gene>
<keyword evidence="2" id="KW-0547">Nucleotide-binding</keyword>
<dbReference type="CDD" id="cd07995">
    <property type="entry name" value="TPK"/>
    <property type="match status" value="1"/>
</dbReference>
<dbReference type="InterPro" id="IPR007373">
    <property type="entry name" value="Thiamin_PyroPKinase_B1-bd"/>
</dbReference>
<sequence>MVNTSLIFAGGLAPGESTLNAVSKIEQVELVIAADSGLHIAQKLGLHVDAIIGDMDSVDVNALDEAKSRGTKIIQHDRDKNFTDLHSALLYAAECGTKKIVVVTAGGGRLDHQLGVIAAMFDPLLRNTQVEAIWDNSEIFALQGPASCEFSAEVADIVGLQAFSTSAIGISTTGLRWQLHNQQLANHETRGVSNEATEKRISVSLVSGQLLVIHQMKEKTK</sequence>
<evidence type="ECO:0000256" key="4">
    <source>
        <dbReference type="ARBA" id="ARBA00022840"/>
    </source>
</evidence>
<dbReference type="InterPro" id="IPR007371">
    <property type="entry name" value="TPK_catalytic"/>
</dbReference>
<evidence type="ECO:0000259" key="5">
    <source>
        <dbReference type="SMART" id="SM00983"/>
    </source>
</evidence>
<keyword evidence="1" id="KW-0808">Transferase</keyword>
<dbReference type="GO" id="GO:0004788">
    <property type="term" value="F:thiamine diphosphokinase activity"/>
    <property type="evidence" value="ECO:0007669"/>
    <property type="project" value="InterPro"/>
</dbReference>
<dbReference type="GO" id="GO:0016301">
    <property type="term" value="F:kinase activity"/>
    <property type="evidence" value="ECO:0007669"/>
    <property type="project" value="UniProtKB-KW"/>
</dbReference>
<dbReference type="InterPro" id="IPR036371">
    <property type="entry name" value="TPK_B1-bd_sf"/>
</dbReference>
<dbReference type="GO" id="GO:0006772">
    <property type="term" value="P:thiamine metabolic process"/>
    <property type="evidence" value="ECO:0007669"/>
    <property type="project" value="InterPro"/>
</dbReference>
<dbReference type="SMART" id="SM00983">
    <property type="entry name" value="TPK_B1_binding"/>
    <property type="match status" value="1"/>
</dbReference>
<dbReference type="InterPro" id="IPR036759">
    <property type="entry name" value="TPK_catalytic_sf"/>
</dbReference>
<feature type="domain" description="Thiamin pyrophosphokinase thiamin-binding" evidence="5">
    <location>
        <begin position="149"/>
        <end position="211"/>
    </location>
</feature>
<dbReference type="PANTHER" id="PTHR41299">
    <property type="entry name" value="THIAMINE PYROPHOSPHOKINASE"/>
    <property type="match status" value="1"/>
</dbReference>
<accession>A0A6J6GP51</accession>
<dbReference type="SUPFAM" id="SSF63862">
    <property type="entry name" value="Thiamin pyrophosphokinase, substrate-binding domain"/>
    <property type="match status" value="1"/>
</dbReference>
<reference evidence="6" key="1">
    <citation type="submission" date="2020-05" db="EMBL/GenBank/DDBJ databases">
        <authorList>
            <person name="Chiriac C."/>
            <person name="Salcher M."/>
            <person name="Ghai R."/>
            <person name="Kavagutti S V."/>
        </authorList>
    </citation>
    <scope>NUCLEOTIDE SEQUENCE</scope>
</reference>
<organism evidence="6">
    <name type="scientific">freshwater metagenome</name>
    <dbReference type="NCBI Taxonomy" id="449393"/>
    <lineage>
        <taxon>unclassified sequences</taxon>
        <taxon>metagenomes</taxon>
        <taxon>ecological metagenomes</taxon>
    </lineage>
</organism>
<keyword evidence="3" id="KW-0418">Kinase</keyword>
<dbReference type="GO" id="GO:0009229">
    <property type="term" value="P:thiamine diphosphate biosynthetic process"/>
    <property type="evidence" value="ECO:0007669"/>
    <property type="project" value="InterPro"/>
</dbReference>
<dbReference type="PANTHER" id="PTHR41299:SF1">
    <property type="entry name" value="THIAMINE PYROPHOSPHOKINASE"/>
    <property type="match status" value="1"/>
</dbReference>
<dbReference type="GO" id="GO:0030975">
    <property type="term" value="F:thiamine binding"/>
    <property type="evidence" value="ECO:0007669"/>
    <property type="project" value="InterPro"/>
</dbReference>
<keyword evidence="4" id="KW-0067">ATP-binding</keyword>
<evidence type="ECO:0000256" key="2">
    <source>
        <dbReference type="ARBA" id="ARBA00022741"/>
    </source>
</evidence>
<evidence type="ECO:0000256" key="3">
    <source>
        <dbReference type="ARBA" id="ARBA00022777"/>
    </source>
</evidence>